<dbReference type="FunFam" id="1.20.5.190:FF:000055">
    <property type="entry name" value="Putative microtubule-associated protein futsch"/>
    <property type="match status" value="2"/>
</dbReference>
<dbReference type="PANTHER" id="PTHR10699:SF11">
    <property type="entry name" value="IGLOO, ISOFORM A"/>
    <property type="match status" value="1"/>
</dbReference>
<evidence type="ECO:0000313" key="2">
    <source>
        <dbReference type="EMBL" id="JAS57212.1"/>
    </source>
</evidence>
<dbReference type="SUPFAM" id="SSF52540">
    <property type="entry name" value="P-loop containing nucleoside triphosphate hydrolases"/>
    <property type="match status" value="2"/>
</dbReference>
<dbReference type="AlphaFoldDB" id="A0A1B6G474"/>
<feature type="region of interest" description="Disordered" evidence="1">
    <location>
        <begin position="145"/>
        <end position="165"/>
    </location>
</feature>
<dbReference type="EMBL" id="GECZ01012557">
    <property type="protein sequence ID" value="JAS57212.1"/>
    <property type="molecule type" value="Transcribed_RNA"/>
</dbReference>
<accession>A0A1B6G474</accession>
<dbReference type="CDD" id="cd23767">
    <property type="entry name" value="IQCD"/>
    <property type="match status" value="1"/>
</dbReference>
<protein>
    <submittedName>
        <fullName evidence="2">Uncharacterized protein</fullName>
    </submittedName>
</protein>
<sequence length="165" mass="18065">EYHDIIALTPPSIQTEGGGADAAAAAVAGEPAVDTDLEMVKRRAEDDAKEAASATKIQATFRGFKTRQELKDIDQAAAKIQAGFRGYKVRKEMKEGRSRRSSNPEQGETPHRLHHTGSVEESAATKIQAGVRGFLVRRKYQKEQDAASKIQAGFRGYHSRKQATN</sequence>
<proteinExistence type="predicted"/>
<dbReference type="PROSITE" id="PS50096">
    <property type="entry name" value="IQ"/>
    <property type="match status" value="4"/>
</dbReference>
<gene>
    <name evidence="2" type="ORF">g.43134</name>
</gene>
<dbReference type="Gene3D" id="1.20.5.190">
    <property type="match status" value="2"/>
</dbReference>
<name>A0A1B6G474_9HEMI</name>
<dbReference type="PANTHER" id="PTHR10699">
    <property type="entry name" value="NEUROMODULIN"/>
    <property type="match status" value="1"/>
</dbReference>
<feature type="non-terminal residue" evidence="2">
    <location>
        <position position="1"/>
    </location>
</feature>
<organism evidence="2">
    <name type="scientific">Cuerna arida</name>
    <dbReference type="NCBI Taxonomy" id="1464854"/>
    <lineage>
        <taxon>Eukaryota</taxon>
        <taxon>Metazoa</taxon>
        <taxon>Ecdysozoa</taxon>
        <taxon>Arthropoda</taxon>
        <taxon>Hexapoda</taxon>
        <taxon>Insecta</taxon>
        <taxon>Pterygota</taxon>
        <taxon>Neoptera</taxon>
        <taxon>Paraneoptera</taxon>
        <taxon>Hemiptera</taxon>
        <taxon>Auchenorrhyncha</taxon>
        <taxon>Membracoidea</taxon>
        <taxon>Cicadellidae</taxon>
        <taxon>Cicadellinae</taxon>
        <taxon>Proconiini</taxon>
        <taxon>Cuerna</taxon>
    </lineage>
</organism>
<dbReference type="GO" id="GO:0005516">
    <property type="term" value="F:calmodulin binding"/>
    <property type="evidence" value="ECO:0007669"/>
    <property type="project" value="TreeGrafter"/>
</dbReference>
<feature type="region of interest" description="Disordered" evidence="1">
    <location>
        <begin position="90"/>
        <end position="124"/>
    </location>
</feature>
<dbReference type="SMART" id="SM00015">
    <property type="entry name" value="IQ"/>
    <property type="match status" value="4"/>
</dbReference>
<dbReference type="Pfam" id="PF00612">
    <property type="entry name" value="IQ"/>
    <property type="match status" value="4"/>
</dbReference>
<dbReference type="InterPro" id="IPR027417">
    <property type="entry name" value="P-loop_NTPase"/>
</dbReference>
<reference evidence="2" key="1">
    <citation type="submission" date="2015-11" db="EMBL/GenBank/DDBJ databases">
        <title>De novo transcriptome assembly of four potential Pierce s Disease insect vectors from Arizona vineyards.</title>
        <authorList>
            <person name="Tassone E.E."/>
        </authorList>
    </citation>
    <scope>NUCLEOTIDE SEQUENCE</scope>
</reference>
<evidence type="ECO:0000256" key="1">
    <source>
        <dbReference type="SAM" id="MobiDB-lite"/>
    </source>
</evidence>
<dbReference type="InterPro" id="IPR000048">
    <property type="entry name" value="IQ_motif_EF-hand-BS"/>
</dbReference>